<dbReference type="HOGENOM" id="CLU_171258_0_0_1"/>
<evidence type="ECO:0000313" key="3">
    <source>
        <dbReference type="Proteomes" id="UP000054166"/>
    </source>
</evidence>
<organism evidence="2 3">
    <name type="scientific">Piloderma croceum (strain F 1598)</name>
    <dbReference type="NCBI Taxonomy" id="765440"/>
    <lineage>
        <taxon>Eukaryota</taxon>
        <taxon>Fungi</taxon>
        <taxon>Dikarya</taxon>
        <taxon>Basidiomycota</taxon>
        <taxon>Agaricomycotina</taxon>
        <taxon>Agaricomycetes</taxon>
        <taxon>Agaricomycetidae</taxon>
        <taxon>Atheliales</taxon>
        <taxon>Atheliaceae</taxon>
        <taxon>Piloderma</taxon>
    </lineage>
</organism>
<reference evidence="3" key="2">
    <citation type="submission" date="2015-01" db="EMBL/GenBank/DDBJ databases">
        <title>Evolutionary Origins and Diversification of the Mycorrhizal Mutualists.</title>
        <authorList>
            <consortium name="DOE Joint Genome Institute"/>
            <consortium name="Mycorrhizal Genomics Consortium"/>
            <person name="Kohler A."/>
            <person name="Kuo A."/>
            <person name="Nagy L.G."/>
            <person name="Floudas D."/>
            <person name="Copeland A."/>
            <person name="Barry K.W."/>
            <person name="Cichocki N."/>
            <person name="Veneault-Fourrey C."/>
            <person name="LaButti K."/>
            <person name="Lindquist E.A."/>
            <person name="Lipzen A."/>
            <person name="Lundell T."/>
            <person name="Morin E."/>
            <person name="Murat C."/>
            <person name="Riley R."/>
            <person name="Ohm R."/>
            <person name="Sun H."/>
            <person name="Tunlid A."/>
            <person name="Henrissat B."/>
            <person name="Grigoriev I.V."/>
            <person name="Hibbett D.S."/>
            <person name="Martin F."/>
        </authorList>
    </citation>
    <scope>NUCLEOTIDE SEQUENCE [LARGE SCALE GENOMIC DNA]</scope>
    <source>
        <strain evidence="3">F 1598</strain>
    </source>
</reference>
<dbReference type="EMBL" id="KN832992">
    <property type="protein sequence ID" value="KIM83097.1"/>
    <property type="molecule type" value="Genomic_DNA"/>
</dbReference>
<protein>
    <submittedName>
        <fullName evidence="2">Uncharacterized protein</fullName>
    </submittedName>
</protein>
<feature type="region of interest" description="Disordered" evidence="1">
    <location>
        <begin position="90"/>
        <end position="111"/>
    </location>
</feature>
<accession>A0A0C3C0L7</accession>
<reference evidence="2 3" key="1">
    <citation type="submission" date="2014-04" db="EMBL/GenBank/DDBJ databases">
        <authorList>
            <consortium name="DOE Joint Genome Institute"/>
            <person name="Kuo A."/>
            <person name="Tarkka M."/>
            <person name="Buscot F."/>
            <person name="Kohler A."/>
            <person name="Nagy L.G."/>
            <person name="Floudas D."/>
            <person name="Copeland A."/>
            <person name="Barry K.W."/>
            <person name="Cichocki N."/>
            <person name="Veneault-Fourrey C."/>
            <person name="LaButti K."/>
            <person name="Lindquist E.A."/>
            <person name="Lipzen A."/>
            <person name="Lundell T."/>
            <person name="Morin E."/>
            <person name="Murat C."/>
            <person name="Sun H."/>
            <person name="Tunlid A."/>
            <person name="Henrissat B."/>
            <person name="Grigoriev I.V."/>
            <person name="Hibbett D.S."/>
            <person name="Martin F."/>
            <person name="Nordberg H.P."/>
            <person name="Cantor M.N."/>
            <person name="Hua S.X."/>
        </authorList>
    </citation>
    <scope>NUCLEOTIDE SEQUENCE [LARGE SCALE GENOMIC DNA]</scope>
    <source>
        <strain evidence="2 3">F 1598</strain>
    </source>
</reference>
<keyword evidence="3" id="KW-1185">Reference proteome</keyword>
<evidence type="ECO:0000256" key="1">
    <source>
        <dbReference type="SAM" id="MobiDB-lite"/>
    </source>
</evidence>
<name>A0A0C3C0L7_PILCF</name>
<dbReference type="InParanoid" id="A0A0C3C0L7"/>
<dbReference type="Proteomes" id="UP000054166">
    <property type="component" value="Unassembled WGS sequence"/>
</dbReference>
<dbReference type="AlphaFoldDB" id="A0A0C3C0L7"/>
<evidence type="ECO:0000313" key="2">
    <source>
        <dbReference type="EMBL" id="KIM83097.1"/>
    </source>
</evidence>
<gene>
    <name evidence="2" type="ORF">PILCRDRAFT_7511</name>
</gene>
<feature type="compositionally biased region" description="Acidic residues" evidence="1">
    <location>
        <begin position="96"/>
        <end position="111"/>
    </location>
</feature>
<proteinExistence type="predicted"/>
<sequence length="111" mass="12875">MYRPGDCKAHLATRWFASSVARLRYFQRHTTTIQLLIQYLSHDVAAKHDFNVEVHHILSEVSHANDDIVSLVAVINRLENKLESLRHQIEMHESSTENEEIDESELPDLVD</sequence>